<evidence type="ECO:0000313" key="2">
    <source>
        <dbReference type="EMBL" id="GBP50595.1"/>
    </source>
</evidence>
<name>A0A4C1WKF4_EUMVA</name>
<accession>A0A4C1WKF4</accession>
<comment type="caution">
    <text evidence="2">The sequence shown here is derived from an EMBL/GenBank/DDBJ whole genome shotgun (WGS) entry which is preliminary data.</text>
</comment>
<evidence type="ECO:0000313" key="3">
    <source>
        <dbReference type="Proteomes" id="UP000299102"/>
    </source>
</evidence>
<dbReference type="EMBL" id="BGZK01000568">
    <property type="protein sequence ID" value="GBP50595.1"/>
    <property type="molecule type" value="Genomic_DNA"/>
</dbReference>
<gene>
    <name evidence="2" type="ORF">EVAR_29354_1</name>
</gene>
<protein>
    <submittedName>
        <fullName evidence="2">Uncharacterized protein</fullName>
    </submittedName>
</protein>
<organism evidence="2 3">
    <name type="scientific">Eumeta variegata</name>
    <name type="common">Bagworm moth</name>
    <name type="synonym">Eumeta japonica</name>
    <dbReference type="NCBI Taxonomy" id="151549"/>
    <lineage>
        <taxon>Eukaryota</taxon>
        <taxon>Metazoa</taxon>
        <taxon>Ecdysozoa</taxon>
        <taxon>Arthropoda</taxon>
        <taxon>Hexapoda</taxon>
        <taxon>Insecta</taxon>
        <taxon>Pterygota</taxon>
        <taxon>Neoptera</taxon>
        <taxon>Endopterygota</taxon>
        <taxon>Lepidoptera</taxon>
        <taxon>Glossata</taxon>
        <taxon>Ditrysia</taxon>
        <taxon>Tineoidea</taxon>
        <taxon>Psychidae</taxon>
        <taxon>Oiketicinae</taxon>
        <taxon>Eumeta</taxon>
    </lineage>
</organism>
<dbReference type="AlphaFoldDB" id="A0A4C1WKF4"/>
<feature type="region of interest" description="Disordered" evidence="1">
    <location>
        <begin position="1"/>
        <end position="33"/>
    </location>
</feature>
<proteinExistence type="predicted"/>
<keyword evidence="3" id="KW-1185">Reference proteome</keyword>
<sequence>MSIANKRSRQGWVEGGEVRREGGREAGGRFLPRTHLARDETASLCEFRSETSLGSNVAFAVMIFRHETSRYR</sequence>
<evidence type="ECO:0000256" key="1">
    <source>
        <dbReference type="SAM" id="MobiDB-lite"/>
    </source>
</evidence>
<feature type="compositionally biased region" description="Basic and acidic residues" evidence="1">
    <location>
        <begin position="16"/>
        <end position="27"/>
    </location>
</feature>
<dbReference type="Proteomes" id="UP000299102">
    <property type="component" value="Unassembled WGS sequence"/>
</dbReference>
<reference evidence="2 3" key="1">
    <citation type="journal article" date="2019" name="Commun. Biol.">
        <title>The bagworm genome reveals a unique fibroin gene that provides high tensile strength.</title>
        <authorList>
            <person name="Kono N."/>
            <person name="Nakamura H."/>
            <person name="Ohtoshi R."/>
            <person name="Tomita M."/>
            <person name="Numata K."/>
            <person name="Arakawa K."/>
        </authorList>
    </citation>
    <scope>NUCLEOTIDE SEQUENCE [LARGE SCALE GENOMIC DNA]</scope>
</reference>